<name>A0AAU9FVU7_DROMD</name>
<dbReference type="GO" id="GO:0051256">
    <property type="term" value="P:mitotic spindle midzone assembly"/>
    <property type="evidence" value="ECO:0007669"/>
    <property type="project" value="TreeGrafter"/>
</dbReference>
<dbReference type="GO" id="GO:0008017">
    <property type="term" value="F:microtubule binding"/>
    <property type="evidence" value="ECO:0007669"/>
    <property type="project" value="InterPro"/>
</dbReference>
<dbReference type="AlphaFoldDB" id="A0AAU9FVU7"/>
<protein>
    <submittedName>
        <fullName evidence="3">Protein regulator of cytokinesis 1-like</fullName>
    </submittedName>
</protein>
<evidence type="ECO:0000313" key="4">
    <source>
        <dbReference type="Proteomes" id="UP001500889"/>
    </source>
</evidence>
<feature type="compositionally biased region" description="Polar residues" evidence="2">
    <location>
        <begin position="470"/>
        <end position="483"/>
    </location>
</feature>
<dbReference type="Gene3D" id="1.20.58.1520">
    <property type="match status" value="1"/>
</dbReference>
<dbReference type="GO" id="GO:1990023">
    <property type="term" value="C:mitotic spindle midzone"/>
    <property type="evidence" value="ECO:0007669"/>
    <property type="project" value="TreeGrafter"/>
</dbReference>
<accession>A0AAU9FVU7</accession>
<dbReference type="EMBL" id="AP029266">
    <property type="protein sequence ID" value="BFF99928.1"/>
    <property type="molecule type" value="Genomic_DNA"/>
</dbReference>
<keyword evidence="4" id="KW-1185">Reference proteome</keyword>
<keyword evidence="1" id="KW-0175">Coiled coil</keyword>
<organism evidence="3 4">
    <name type="scientific">Drosophila madeirensis</name>
    <name type="common">Fruit fly</name>
    <dbReference type="NCBI Taxonomy" id="30013"/>
    <lineage>
        <taxon>Eukaryota</taxon>
        <taxon>Metazoa</taxon>
        <taxon>Ecdysozoa</taxon>
        <taxon>Arthropoda</taxon>
        <taxon>Hexapoda</taxon>
        <taxon>Insecta</taxon>
        <taxon>Pterygota</taxon>
        <taxon>Neoptera</taxon>
        <taxon>Endopterygota</taxon>
        <taxon>Diptera</taxon>
        <taxon>Brachycera</taxon>
        <taxon>Muscomorpha</taxon>
        <taxon>Ephydroidea</taxon>
        <taxon>Drosophilidae</taxon>
        <taxon>Drosophila</taxon>
        <taxon>Sophophora</taxon>
    </lineage>
</organism>
<feature type="region of interest" description="Disordered" evidence="2">
    <location>
        <begin position="672"/>
        <end position="713"/>
    </location>
</feature>
<feature type="coiled-coil region" evidence="1">
    <location>
        <begin position="214"/>
        <end position="241"/>
    </location>
</feature>
<reference evidence="3 4" key="1">
    <citation type="submission" date="2024-02" db="EMBL/GenBank/DDBJ databases">
        <title>A chromosome-level genome assembly of Drosophila madeirensis, a fruit fly species endemic to Madeira island.</title>
        <authorList>
            <person name="Tomihara K."/>
            <person name="Llopart A."/>
            <person name="Yamamoto D."/>
        </authorList>
    </citation>
    <scope>NUCLEOTIDE SEQUENCE [LARGE SCALE GENOMIC DNA]</scope>
    <source>
        <strain evidence="3 4">RF1</strain>
    </source>
</reference>
<feature type="compositionally biased region" description="Polar residues" evidence="2">
    <location>
        <begin position="600"/>
        <end position="610"/>
    </location>
</feature>
<dbReference type="Pfam" id="PF03999">
    <property type="entry name" value="MAP65_ASE1"/>
    <property type="match status" value="1"/>
</dbReference>
<feature type="compositionally biased region" description="Polar residues" evidence="2">
    <location>
        <begin position="702"/>
        <end position="713"/>
    </location>
</feature>
<dbReference type="GO" id="GO:0005737">
    <property type="term" value="C:cytoplasm"/>
    <property type="evidence" value="ECO:0007669"/>
    <property type="project" value="TreeGrafter"/>
</dbReference>
<evidence type="ECO:0000313" key="3">
    <source>
        <dbReference type="EMBL" id="BFF99928.1"/>
    </source>
</evidence>
<gene>
    <name evidence="3" type="ORF">DMAD_00051</name>
</gene>
<feature type="region of interest" description="Disordered" evidence="2">
    <location>
        <begin position="575"/>
        <end position="623"/>
    </location>
</feature>
<feature type="compositionally biased region" description="Polar residues" evidence="2">
    <location>
        <begin position="672"/>
        <end position="686"/>
    </location>
</feature>
<proteinExistence type="predicted"/>
<dbReference type="Proteomes" id="UP001500889">
    <property type="component" value="Chromosome A"/>
</dbReference>
<feature type="coiled-coil region" evidence="1">
    <location>
        <begin position="154"/>
        <end position="181"/>
    </location>
</feature>
<dbReference type="PANTHER" id="PTHR19321">
    <property type="entry name" value="PROTEIN REGULATOR OF CYTOKINESIS 1 PRC1-RELATED"/>
    <property type="match status" value="1"/>
</dbReference>
<evidence type="ECO:0000256" key="1">
    <source>
        <dbReference type="SAM" id="Coils"/>
    </source>
</evidence>
<evidence type="ECO:0000256" key="2">
    <source>
        <dbReference type="SAM" id="MobiDB-lite"/>
    </source>
</evidence>
<dbReference type="InterPro" id="IPR007145">
    <property type="entry name" value="MAP65_Ase1_PRC1"/>
</dbReference>
<sequence length="713" mass="82344">MIDPTSIKGQILEITGEHVEQLHSMWSLMFEPKTCEDFLHKLKAHADNFYTDLLTESREKQAAILDDIAALRAEANDLSRLLHETVDIGQRPDDVPLIIWQLQLDKSIEHLREELLKRRSEIGELLLQQEQLCKELGALPRPLLADPLPLPEELEDFRDHLDNLRSQREMRQRELDQLRQAIKQDMKMLELMPQTEAEDRQLNDLNHNLTPETLERLRQLRDSYAEQIQELRSKIEDMREKIHVLWDRLQETDENVMRRVRETTECTQRTYDILHTELQRCQALRSQNLMTFIEQLRVEISKWWDLTLKSQQERKRFSNYYSKYYNEDLLELHELELDDLKSFYKCNKEIFDLYESRAELWSRMQALEAKASEPNRFNNRGGQLLKEEKERKAITSKLPKIEQQIIELVQAYQVQSHGPFLVYGEDILELMAGEWERYRQAKQLGSVRKKAPSSTAPGSSHKLMMPPPSAGSTAPRTPRTLKNMSSMSSSTMSLRKTPTIQLTAPNMTKSTGNLHKRLNPTAAAASSSGYRTPNAKRSLMSSLNSIRPSPAVAQRLANSQLKVSKSPLKRVRVLDNTLRRSGGLGRRSIGTRSNKKPRTKSTVPCTTSPSDAEYMTDETTENEHELETGISYEEFVPTSRSSVLPVGGVHRQRNRLAAPRNRHVLANRTHNSMASVPTTPSKQVANKQEEKPRFGNHLNLPTPCQSRMWQNPR</sequence>
<feature type="region of interest" description="Disordered" evidence="2">
    <location>
        <begin position="443"/>
        <end position="495"/>
    </location>
</feature>
<feature type="compositionally biased region" description="Low complexity" evidence="2">
    <location>
        <begin position="484"/>
        <end position="493"/>
    </location>
</feature>
<dbReference type="PANTHER" id="PTHR19321:SF41">
    <property type="entry name" value="FASCETTO-RELATED"/>
    <property type="match status" value="1"/>
</dbReference>